<protein>
    <recommendedName>
        <fullName evidence="12">ADAMTS cysteine-rich domain-containing protein</fullName>
    </recommendedName>
</protein>
<evidence type="ECO:0000256" key="7">
    <source>
        <dbReference type="ARBA" id="ARBA00022833"/>
    </source>
</evidence>
<dbReference type="InterPro" id="IPR051865">
    <property type="entry name" value="WD-repeat_CDT2_adapter"/>
</dbReference>
<dbReference type="GO" id="GO:0030674">
    <property type="term" value="F:protein-macromolecule adaptor activity"/>
    <property type="evidence" value="ECO:0007669"/>
    <property type="project" value="TreeGrafter"/>
</dbReference>
<dbReference type="InterPro" id="IPR036383">
    <property type="entry name" value="TSP1_rpt_sf"/>
</dbReference>
<feature type="repeat" description="WD" evidence="11">
    <location>
        <begin position="1470"/>
        <end position="1504"/>
    </location>
</feature>
<evidence type="ECO:0000256" key="4">
    <source>
        <dbReference type="ARBA" id="ARBA00022737"/>
    </source>
</evidence>
<dbReference type="SMART" id="SM00320">
    <property type="entry name" value="WD40"/>
    <property type="match status" value="7"/>
</dbReference>
<evidence type="ECO:0000256" key="5">
    <source>
        <dbReference type="ARBA" id="ARBA00022786"/>
    </source>
</evidence>
<evidence type="ECO:0000256" key="10">
    <source>
        <dbReference type="ARBA" id="ARBA00038344"/>
    </source>
</evidence>
<feature type="repeat" description="WD" evidence="11">
    <location>
        <begin position="1327"/>
        <end position="1368"/>
    </location>
</feature>
<feature type="repeat" description="WD" evidence="11">
    <location>
        <begin position="1260"/>
        <end position="1295"/>
    </location>
</feature>
<dbReference type="Proteomes" id="UP000639338">
    <property type="component" value="Unassembled WGS sequence"/>
</dbReference>
<comment type="similarity">
    <text evidence="10">Belongs to the WD repeat cdt2 family.</text>
</comment>
<keyword evidence="5" id="KW-0833">Ubl conjugation pathway</keyword>
<dbReference type="Gene3D" id="2.130.10.10">
    <property type="entry name" value="YVTN repeat-like/Quinoprotein amine dehydrogenase"/>
    <property type="match status" value="3"/>
</dbReference>
<dbReference type="GO" id="GO:0016787">
    <property type="term" value="F:hydrolase activity"/>
    <property type="evidence" value="ECO:0007669"/>
    <property type="project" value="UniProtKB-KW"/>
</dbReference>
<dbReference type="PROSITE" id="PS50092">
    <property type="entry name" value="TSP1"/>
    <property type="match status" value="2"/>
</dbReference>
<keyword evidence="9" id="KW-0325">Glycoprotein</keyword>
<dbReference type="Pfam" id="PF00090">
    <property type="entry name" value="TSP_1"/>
    <property type="match status" value="3"/>
</dbReference>
<keyword evidence="2 11" id="KW-0853">WD repeat</keyword>
<proteinExistence type="inferred from homology"/>
<evidence type="ECO:0000259" key="12">
    <source>
        <dbReference type="Pfam" id="PF17771"/>
    </source>
</evidence>
<feature type="repeat" description="WD" evidence="11">
    <location>
        <begin position="1216"/>
        <end position="1257"/>
    </location>
</feature>
<evidence type="ECO:0000256" key="11">
    <source>
        <dbReference type="PROSITE-ProRule" id="PRU00221"/>
    </source>
</evidence>
<dbReference type="InterPro" id="IPR036322">
    <property type="entry name" value="WD40_repeat_dom_sf"/>
</dbReference>
<dbReference type="SUPFAM" id="SSF50978">
    <property type="entry name" value="WD40 repeat-like"/>
    <property type="match status" value="1"/>
</dbReference>
<dbReference type="GO" id="GO:0007095">
    <property type="term" value="P:mitotic G2 DNA damage checkpoint signaling"/>
    <property type="evidence" value="ECO:0007669"/>
    <property type="project" value="TreeGrafter"/>
</dbReference>
<dbReference type="PANTHER" id="PTHR22852:SF0">
    <property type="entry name" value="DENTICLELESS PROTEIN HOMOLOG"/>
    <property type="match status" value="1"/>
</dbReference>
<dbReference type="FunFam" id="2.20.100.10:FF:000001">
    <property type="entry name" value="semaphorin-5A isoform X1"/>
    <property type="match status" value="2"/>
</dbReference>
<evidence type="ECO:0000256" key="6">
    <source>
        <dbReference type="ARBA" id="ARBA00022801"/>
    </source>
</evidence>
<dbReference type="SUPFAM" id="SSF82895">
    <property type="entry name" value="TSP-1 type 1 repeat"/>
    <property type="match status" value="2"/>
</dbReference>
<dbReference type="GO" id="GO:0046872">
    <property type="term" value="F:metal ion binding"/>
    <property type="evidence" value="ECO:0007669"/>
    <property type="project" value="UniProtKB-KW"/>
</dbReference>
<dbReference type="InterPro" id="IPR019775">
    <property type="entry name" value="WD40_repeat_CS"/>
</dbReference>
<dbReference type="PANTHER" id="PTHR22852">
    <property type="entry name" value="LETHAL 2 DENTICLELESS PROTEIN RETINOIC ACID-REGULATED NUCLEAR MATRIX-ASSOCIATED PROTEIN"/>
    <property type="match status" value="1"/>
</dbReference>
<keyword evidence="6" id="KW-0378">Hydrolase</keyword>
<dbReference type="InterPro" id="IPR001680">
    <property type="entry name" value="WD40_rpt"/>
</dbReference>
<dbReference type="GO" id="GO:0043161">
    <property type="term" value="P:proteasome-mediated ubiquitin-dependent protein catabolic process"/>
    <property type="evidence" value="ECO:0007669"/>
    <property type="project" value="TreeGrafter"/>
</dbReference>
<keyword evidence="3" id="KW-0479">Metal-binding</keyword>
<evidence type="ECO:0000256" key="9">
    <source>
        <dbReference type="ARBA" id="ARBA00023180"/>
    </source>
</evidence>
<comment type="caution">
    <text evidence="13">The sequence shown here is derived from an EMBL/GenBank/DDBJ whole genome shotgun (WGS) entry which is preliminary data.</text>
</comment>
<feature type="domain" description="ADAMTS cysteine-rich" evidence="12">
    <location>
        <begin position="714"/>
        <end position="780"/>
    </location>
</feature>
<dbReference type="EMBL" id="JACMRX010000004">
    <property type="protein sequence ID" value="KAF7990482.1"/>
    <property type="molecule type" value="Genomic_DNA"/>
</dbReference>
<dbReference type="InterPro" id="IPR000884">
    <property type="entry name" value="TSP1_rpt"/>
</dbReference>
<dbReference type="Pfam" id="PF17771">
    <property type="entry name" value="ADAMTS_CR_2"/>
    <property type="match status" value="2"/>
</dbReference>
<evidence type="ECO:0000313" key="14">
    <source>
        <dbReference type="Proteomes" id="UP000639338"/>
    </source>
</evidence>
<dbReference type="Gene3D" id="3.40.1620.60">
    <property type="match status" value="3"/>
</dbReference>
<dbReference type="SMART" id="SM00209">
    <property type="entry name" value="TSP1"/>
    <property type="match status" value="3"/>
</dbReference>
<evidence type="ECO:0000256" key="2">
    <source>
        <dbReference type="ARBA" id="ARBA00022574"/>
    </source>
</evidence>
<dbReference type="PROSITE" id="PS00678">
    <property type="entry name" value="WD_REPEATS_1"/>
    <property type="match status" value="2"/>
</dbReference>
<evidence type="ECO:0000256" key="3">
    <source>
        <dbReference type="ARBA" id="ARBA00022723"/>
    </source>
</evidence>
<organism evidence="13 14">
    <name type="scientific">Aphidius gifuensis</name>
    <name type="common">Parasitoid wasp</name>
    <dbReference type="NCBI Taxonomy" id="684658"/>
    <lineage>
        <taxon>Eukaryota</taxon>
        <taxon>Metazoa</taxon>
        <taxon>Ecdysozoa</taxon>
        <taxon>Arthropoda</taxon>
        <taxon>Hexapoda</taxon>
        <taxon>Insecta</taxon>
        <taxon>Pterygota</taxon>
        <taxon>Neoptera</taxon>
        <taxon>Endopterygota</taxon>
        <taxon>Hymenoptera</taxon>
        <taxon>Apocrita</taxon>
        <taxon>Ichneumonoidea</taxon>
        <taxon>Braconidae</taxon>
        <taxon>Aphidiinae</taxon>
        <taxon>Aphidius</taxon>
    </lineage>
</organism>
<dbReference type="InterPro" id="IPR041645">
    <property type="entry name" value="ADAMTS_CR_2"/>
</dbReference>
<dbReference type="InterPro" id="IPR015943">
    <property type="entry name" value="WD40/YVTN_repeat-like_dom_sf"/>
</dbReference>
<sequence length="1513" mass="170290">MADQDHQLINTIVRKTTSLLYVFLIQKHSRINIYEDDVKGYALEGSMCSPTKGCAVVVDDGDNTTSRINHVIAEFTHSSSLLKKPEKFIDLSKVPHLGQVYSADKQCEMEKGPGFTLHRTLKDSINQCKEFSCSNGSSVQKSILRMFDFTPCGIGKMCYDNDCIEETQLTPIHGGWGQWIPTGNCSRSCGIGIIKARRKCNNPLPEYGGDYCVGKKVRFEICSVMPCPEIAVDFRQEQCSKLNDNIKNFTAVYDPKDTENLCKLTCQAVAESNNSIILENVIDGTPCGKDSHDVDYMCNSGECKKIECIENDNVFDANSILDICNVSRGFYDNQESLSVEFRSQKLSQLLYELPEHWTLLNTPNFNKINDLENSCKNTTDSVVAQRIVDDKSWIIDNTIKLVESAELFRKDLVNDITSTTKINIYENDIKGYALEGSMCSPTKGCTVVVDDGDNTTSKINHVIGDLVNWSPWMTLEECDGNCGGGNQKLIRNNTSFNNQFGNILRYETCNNHKCSYSSEDFTPISRDQQCARVNVENRTLMTSYYSAEHPCRLYCLIDNELEHSKDYYGAVIDGTPCDNDNFHVCMNEKCEHSLLTKYYDHIRIMERDLMSENSSGFLNFRLLVSSFTIWLEDHPDVSYKYSYDVAILLTRHEDPAFFGVVQTIGNFPNQIVVRDYGAYTVPAIAHEIGHATQSSSLLEKPEKFIDLSKVLLLGQVYSADKQCEMEMGPGFTLHRTLNDSIDQCKEFSCSNGSSVKKSRWGMFDFTTCGIGKMCYDNDCIEETQLTPIHGGWGQWIPTGNCSRSCGIGIIKASRKCNNPVPEYGGDYCVGKKVRFEICSVMPCPEIAVDFRQQQCSKLNDNIRNFTAVYDLKDTENLCKLTCQEVAESNNSIILGNVIDGTPCEKDSHDVDYMCNSGKCKKIGCTENDNVFDANSILDICNVSRGFYDNQESLSVEFRSQKLSQLLYELPENWTLNNSCIIIHRMKKNWEMVVDYCEREKSNVLQLTEKNSDDMSLVEDLYNSLKVNCYETWEEIGDDILLYLDNMKICRLNYNGTTGVTMKSRFDSKKNTSSYNEKPFAEYYGHENSTFYVETCLSSDGRYLASGSSDERKINDYLIMNITDSLTRRTSGFETIKDYDIALYRLKCHRDNIYHGITPNTEAADFNPKIPKPPVFACKFSTTEKYGHILALANEDGKIALQDTSTKGLPNQALDGHQAHCNAIFDVAWMPGELKLVTASGDQTARLWDVSNSDFKEIGVFSSHERSVKTAVFRPEDKAVFATGARGGAIMLWDIRVVAPNGKRKPYNCIANGHVCKSIDRQRDGSEVQSRAQSITDLIFQDDMTLISGAAGDGFIKVWDLRKNYSVHEKDPLPKYTMNYSGGSTRNGFTSLIVCPAGATLYASCMDNIIYAYNISSYNEKPFAAYYGHENSTFYVKTCLSSDGRYLASGSSDENAYIWKTNKPGSPLVRLVGHTKEVTCVAWCSVGEIKIVTCSDDSTHRIWKIGPEHEKNDE</sequence>
<dbReference type="PROSITE" id="PS50294">
    <property type="entry name" value="WD_REPEATS_REGION"/>
    <property type="match status" value="2"/>
</dbReference>
<gene>
    <name evidence="13" type="ORF">HCN44_000287</name>
</gene>
<keyword evidence="4" id="KW-0677">Repeat</keyword>
<keyword evidence="14" id="KW-1185">Reference proteome</keyword>
<comment type="pathway">
    <text evidence="1">Protein modification; protein ubiquitination.</text>
</comment>
<evidence type="ECO:0000313" key="13">
    <source>
        <dbReference type="EMBL" id="KAF7990482.1"/>
    </source>
</evidence>
<feature type="domain" description="ADAMTS cysteine-rich" evidence="12">
    <location>
        <begin position="98"/>
        <end position="164"/>
    </location>
</feature>
<name>A0A835CNP7_APHGI</name>
<dbReference type="Gene3D" id="2.20.100.10">
    <property type="entry name" value="Thrombospondin type-1 (TSP1) repeat"/>
    <property type="match status" value="2"/>
</dbReference>
<dbReference type="OrthoDB" id="10035764at2759"/>
<dbReference type="Pfam" id="PF00400">
    <property type="entry name" value="WD40"/>
    <property type="match status" value="5"/>
</dbReference>
<evidence type="ECO:0000256" key="1">
    <source>
        <dbReference type="ARBA" id="ARBA00004906"/>
    </source>
</evidence>
<accession>A0A835CNP7</accession>
<reference evidence="13 14" key="1">
    <citation type="submission" date="2020-08" db="EMBL/GenBank/DDBJ databases">
        <title>Aphidius gifuensis genome sequencing and assembly.</title>
        <authorList>
            <person name="Du Z."/>
        </authorList>
    </citation>
    <scope>NUCLEOTIDE SEQUENCE [LARGE SCALE GENOMIC DNA]</scope>
    <source>
        <strain evidence="13">YNYX2018</strain>
        <tissue evidence="13">Adults</tissue>
    </source>
</reference>
<dbReference type="PROSITE" id="PS50082">
    <property type="entry name" value="WD_REPEATS_2"/>
    <property type="match status" value="4"/>
</dbReference>
<keyword evidence="7" id="KW-0862">Zinc</keyword>
<keyword evidence="8" id="KW-1015">Disulfide bond</keyword>
<evidence type="ECO:0000256" key="8">
    <source>
        <dbReference type="ARBA" id="ARBA00023157"/>
    </source>
</evidence>
<dbReference type="GO" id="GO:0005634">
    <property type="term" value="C:nucleus"/>
    <property type="evidence" value="ECO:0007669"/>
    <property type="project" value="TreeGrafter"/>
</dbReference>